<dbReference type="GO" id="GO:0004252">
    <property type="term" value="F:serine-type endopeptidase activity"/>
    <property type="evidence" value="ECO:0007669"/>
    <property type="project" value="InterPro"/>
</dbReference>
<dbReference type="GO" id="GO:0005759">
    <property type="term" value="C:mitochondrial matrix"/>
    <property type="evidence" value="ECO:0007669"/>
    <property type="project" value="TreeGrafter"/>
</dbReference>
<dbReference type="GO" id="GO:0007005">
    <property type="term" value="P:mitochondrion organization"/>
    <property type="evidence" value="ECO:0007669"/>
    <property type="project" value="TreeGrafter"/>
</dbReference>
<dbReference type="GO" id="GO:0003697">
    <property type="term" value="F:single-stranded DNA binding"/>
    <property type="evidence" value="ECO:0007669"/>
    <property type="project" value="TreeGrafter"/>
</dbReference>
<name>A0A8S9LJ55_BRACR</name>
<dbReference type="PANTHER" id="PTHR43718:SF12">
    <property type="entry name" value="LON PROTEASE HOMOLOG"/>
    <property type="match status" value="1"/>
</dbReference>
<dbReference type="GO" id="GO:0004176">
    <property type="term" value="F:ATP-dependent peptidase activity"/>
    <property type="evidence" value="ECO:0007669"/>
    <property type="project" value="InterPro"/>
</dbReference>
<dbReference type="Proteomes" id="UP000712281">
    <property type="component" value="Unassembled WGS sequence"/>
</dbReference>
<dbReference type="Gene3D" id="1.20.5.5270">
    <property type="match status" value="1"/>
</dbReference>
<organism evidence="1 2">
    <name type="scientific">Brassica cretica</name>
    <name type="common">Mustard</name>
    <dbReference type="NCBI Taxonomy" id="69181"/>
    <lineage>
        <taxon>Eukaryota</taxon>
        <taxon>Viridiplantae</taxon>
        <taxon>Streptophyta</taxon>
        <taxon>Embryophyta</taxon>
        <taxon>Tracheophyta</taxon>
        <taxon>Spermatophyta</taxon>
        <taxon>Magnoliopsida</taxon>
        <taxon>eudicotyledons</taxon>
        <taxon>Gunneridae</taxon>
        <taxon>Pentapetalae</taxon>
        <taxon>rosids</taxon>
        <taxon>malvids</taxon>
        <taxon>Brassicales</taxon>
        <taxon>Brassicaceae</taxon>
        <taxon>Brassiceae</taxon>
        <taxon>Brassica</taxon>
    </lineage>
</organism>
<dbReference type="GO" id="GO:0005524">
    <property type="term" value="F:ATP binding"/>
    <property type="evidence" value="ECO:0007669"/>
    <property type="project" value="InterPro"/>
</dbReference>
<dbReference type="AlphaFoldDB" id="A0A8S9LJ55"/>
<dbReference type="PANTHER" id="PTHR43718">
    <property type="entry name" value="LON PROTEASE"/>
    <property type="match status" value="1"/>
</dbReference>
<evidence type="ECO:0000313" key="2">
    <source>
        <dbReference type="Proteomes" id="UP000712281"/>
    </source>
</evidence>
<dbReference type="InterPro" id="IPR027065">
    <property type="entry name" value="Lon_Prtase"/>
</dbReference>
<accession>A0A8S9LJ55</accession>
<reference evidence="1" key="1">
    <citation type="submission" date="2019-12" db="EMBL/GenBank/DDBJ databases">
        <title>Genome sequencing and annotation of Brassica cretica.</title>
        <authorList>
            <person name="Studholme D.J."/>
            <person name="Sarris P.F."/>
        </authorList>
    </citation>
    <scope>NUCLEOTIDE SEQUENCE</scope>
    <source>
        <strain evidence="1">PFS-001/15</strain>
        <tissue evidence="1">Leaf</tissue>
    </source>
</reference>
<dbReference type="EMBL" id="QGKW02000276">
    <property type="protein sequence ID" value="KAF2606031.1"/>
    <property type="molecule type" value="Genomic_DNA"/>
</dbReference>
<comment type="caution">
    <text evidence="1">The sequence shown here is derived from an EMBL/GenBank/DDBJ whole genome shotgun (WGS) entry which is preliminary data.</text>
</comment>
<dbReference type="GO" id="GO:0051131">
    <property type="term" value="P:chaperone-mediated protein complex assembly"/>
    <property type="evidence" value="ECO:0007669"/>
    <property type="project" value="TreeGrafter"/>
</dbReference>
<sequence length="178" mass="20383">MPMTIRVGFIPANRSLLLKARSQQTRWNRSSHELAPRAFFLTQTNSKPTVSCSATGPAENVTKTRLSDTFRKRIEPIKEKIPKHVLEVIEEELANLDRKEYGLGSTSSIYSYLDWLTALPWGKCRMHTLHFAPGVLQANMEKLVSGDRFWSELVKVHFPTSDHLYFDICHGNHEDSNN</sequence>
<protein>
    <submittedName>
        <fullName evidence="1">Uncharacterized protein</fullName>
    </submittedName>
</protein>
<gene>
    <name evidence="1" type="ORF">F2Q68_00043540</name>
</gene>
<evidence type="ECO:0000313" key="1">
    <source>
        <dbReference type="EMBL" id="KAF2606031.1"/>
    </source>
</evidence>
<dbReference type="GO" id="GO:0006515">
    <property type="term" value="P:protein quality control for misfolded or incompletely synthesized proteins"/>
    <property type="evidence" value="ECO:0007669"/>
    <property type="project" value="TreeGrafter"/>
</dbReference>
<proteinExistence type="predicted"/>